<evidence type="ECO:0000313" key="4">
    <source>
        <dbReference type="EMBL" id="ESO97921.1"/>
    </source>
</evidence>
<dbReference type="Proteomes" id="UP000030746">
    <property type="component" value="Unassembled WGS sequence"/>
</dbReference>
<dbReference type="InterPro" id="IPR032675">
    <property type="entry name" value="LRR_dom_sf"/>
</dbReference>
<dbReference type="RefSeq" id="XP_009051761.1">
    <property type="nucleotide sequence ID" value="XM_009053513.1"/>
</dbReference>
<dbReference type="Gene3D" id="1.10.10.970">
    <property type="entry name" value="RNA 2'-phosphotransferase, Tpt1/KptA family, N-terminal domain"/>
    <property type="match status" value="1"/>
</dbReference>
<evidence type="ECO:0000256" key="1">
    <source>
        <dbReference type="ARBA" id="ARBA00003343"/>
    </source>
</evidence>
<dbReference type="OMA" id="AACKHVT"/>
<dbReference type="GO" id="GO:0000215">
    <property type="term" value="F:tRNA 2'-phosphotransferase activity"/>
    <property type="evidence" value="ECO:0007669"/>
    <property type="project" value="UniProtKB-EC"/>
</dbReference>
<dbReference type="CTD" id="20235842"/>
<dbReference type="Gene3D" id="3.80.10.10">
    <property type="entry name" value="Ribonuclease Inhibitor"/>
    <property type="match status" value="1"/>
</dbReference>
<dbReference type="SUPFAM" id="SSF52047">
    <property type="entry name" value="RNI-like"/>
    <property type="match status" value="1"/>
</dbReference>
<dbReference type="EC" id="2.7.1.160" evidence="2"/>
<sequence>MSEISNNYQTGGKHLTKEEIKLRLAKRLCYILRYGAIKSGLRVTENGFVDLKELIKLPMLKWHSEDEILEELKNSISVKNVNRFEVLEQKNSILVRATYARNFEKRSCFVENEEKDSMVDSLFEKSLQTIMDNLEEYDLTDFPDEYIISMMIYRLKIRKKLTMKNLRILLVPTLEHMDLEGLYLTENIIKLLCKNCPYLKELNLKHCGYIITDTSLLQILKKLPELQTLNLAFCDHLTDSCLKSL</sequence>
<dbReference type="GO" id="GO:0031146">
    <property type="term" value="P:SCF-dependent proteasomal ubiquitin-dependent protein catabolic process"/>
    <property type="evidence" value="ECO:0007669"/>
    <property type="project" value="TreeGrafter"/>
</dbReference>
<evidence type="ECO:0000256" key="3">
    <source>
        <dbReference type="ARBA" id="ARBA00047949"/>
    </source>
</evidence>
<dbReference type="OrthoDB" id="419694at2759"/>
<accession>V4AWM2</accession>
<reference evidence="4 5" key="1">
    <citation type="journal article" date="2013" name="Nature">
        <title>Insights into bilaterian evolution from three spiralian genomes.</title>
        <authorList>
            <person name="Simakov O."/>
            <person name="Marletaz F."/>
            <person name="Cho S.J."/>
            <person name="Edsinger-Gonzales E."/>
            <person name="Havlak P."/>
            <person name="Hellsten U."/>
            <person name="Kuo D.H."/>
            <person name="Larsson T."/>
            <person name="Lv J."/>
            <person name="Arendt D."/>
            <person name="Savage R."/>
            <person name="Osoegawa K."/>
            <person name="de Jong P."/>
            <person name="Grimwood J."/>
            <person name="Chapman J.A."/>
            <person name="Shapiro H."/>
            <person name="Aerts A."/>
            <person name="Otillar R.P."/>
            <person name="Terry A.Y."/>
            <person name="Boore J.L."/>
            <person name="Grigoriev I.V."/>
            <person name="Lindberg D.R."/>
            <person name="Seaver E.C."/>
            <person name="Weisblat D.A."/>
            <person name="Putnam N.H."/>
            <person name="Rokhsar D.S."/>
        </authorList>
    </citation>
    <scope>NUCLEOTIDE SEQUENCE [LARGE SCALE GENOMIC DNA]</scope>
</reference>
<name>V4AWM2_LOTGI</name>
<dbReference type="InterPro" id="IPR042080">
    <property type="entry name" value="RNA_2'-PTrans_N"/>
</dbReference>
<dbReference type="EMBL" id="KB201304">
    <property type="protein sequence ID" value="ESO97921.1"/>
    <property type="molecule type" value="Genomic_DNA"/>
</dbReference>
<evidence type="ECO:0000313" key="5">
    <source>
        <dbReference type="Proteomes" id="UP000030746"/>
    </source>
</evidence>
<dbReference type="KEGG" id="lgi:LOTGIDRAFT_153029"/>
<dbReference type="GeneID" id="20235842"/>
<organism evidence="4 5">
    <name type="scientific">Lottia gigantea</name>
    <name type="common">Giant owl limpet</name>
    <dbReference type="NCBI Taxonomy" id="225164"/>
    <lineage>
        <taxon>Eukaryota</taxon>
        <taxon>Metazoa</taxon>
        <taxon>Spiralia</taxon>
        <taxon>Lophotrochozoa</taxon>
        <taxon>Mollusca</taxon>
        <taxon>Gastropoda</taxon>
        <taxon>Patellogastropoda</taxon>
        <taxon>Lottioidea</taxon>
        <taxon>Lottiidae</taxon>
        <taxon>Lottia</taxon>
    </lineage>
</organism>
<comment type="function">
    <text evidence="1">Catalyzes the last step of tRNA splicing, the transfer of the splice junction 2'-phosphate from ligated tRNA to NAD to produce ADP-ribose 1''-2'' cyclic phosphate.</text>
</comment>
<gene>
    <name evidence="4" type="ORF">LOTGIDRAFT_153029</name>
</gene>
<dbReference type="SMART" id="SM00367">
    <property type="entry name" value="LRR_CC"/>
    <property type="match status" value="2"/>
</dbReference>
<dbReference type="PANTHER" id="PTHR13318">
    <property type="entry name" value="PARTNER OF PAIRED, ISOFORM B-RELATED"/>
    <property type="match status" value="1"/>
</dbReference>
<keyword evidence="5" id="KW-1185">Reference proteome</keyword>
<dbReference type="InterPro" id="IPR006553">
    <property type="entry name" value="Leu-rich_rpt_Cys-con_subtyp"/>
</dbReference>
<dbReference type="AlphaFoldDB" id="V4AWM2"/>
<dbReference type="SUPFAM" id="SSF56399">
    <property type="entry name" value="ADP-ribosylation"/>
    <property type="match status" value="1"/>
</dbReference>
<protein>
    <recommendedName>
        <fullName evidence="2">2'-phosphotransferase</fullName>
        <ecNumber evidence="2">2.7.1.160</ecNumber>
    </recommendedName>
</protein>
<feature type="non-terminal residue" evidence="4">
    <location>
        <position position="245"/>
    </location>
</feature>
<dbReference type="Pfam" id="PF01885">
    <property type="entry name" value="PTS_2-RNA"/>
    <property type="match status" value="1"/>
</dbReference>
<dbReference type="InterPro" id="IPR002745">
    <property type="entry name" value="Ptrans_KptA/Tpt1"/>
</dbReference>
<comment type="catalytic activity">
    <reaction evidence="3">
        <text>2'-phospho-[ligated tRNA] + NAD(+) = mature tRNA + ADP-alpha-D-ribose 1'',2''-cyclic phosphate + nicotinamide</text>
        <dbReference type="Rhea" id="RHEA:23324"/>
        <dbReference type="Rhea" id="RHEA-COMP:11106"/>
        <dbReference type="Rhea" id="RHEA-COMP:11107"/>
        <dbReference type="ChEBI" id="CHEBI:17154"/>
        <dbReference type="ChEBI" id="CHEBI:57540"/>
        <dbReference type="ChEBI" id="CHEBI:76596"/>
        <dbReference type="ChEBI" id="CHEBI:82883"/>
        <dbReference type="ChEBI" id="CHEBI:85027"/>
        <dbReference type="EC" id="2.7.1.160"/>
    </reaction>
</comment>
<proteinExistence type="predicted"/>
<dbReference type="HOGENOM" id="CLU_072160_0_0_1"/>
<evidence type="ECO:0000256" key="2">
    <source>
        <dbReference type="ARBA" id="ARBA00012007"/>
    </source>
</evidence>
<dbReference type="GO" id="GO:0019005">
    <property type="term" value="C:SCF ubiquitin ligase complex"/>
    <property type="evidence" value="ECO:0007669"/>
    <property type="project" value="TreeGrafter"/>
</dbReference>